<dbReference type="SUPFAM" id="SSF56672">
    <property type="entry name" value="DNA/RNA polymerases"/>
    <property type="match status" value="1"/>
</dbReference>
<dbReference type="Pfam" id="PF07727">
    <property type="entry name" value="RVT_2"/>
    <property type="match status" value="1"/>
</dbReference>
<dbReference type="AlphaFoldDB" id="A0AAD2DNW8"/>
<dbReference type="Proteomes" id="UP000834106">
    <property type="component" value="Chromosome 4"/>
</dbReference>
<feature type="domain" description="Reverse transcriptase Ty1/copia-type" evidence="1">
    <location>
        <begin position="41"/>
        <end position="151"/>
    </location>
</feature>
<organism evidence="2 3">
    <name type="scientific">Fraxinus pennsylvanica</name>
    <dbReference type="NCBI Taxonomy" id="56036"/>
    <lineage>
        <taxon>Eukaryota</taxon>
        <taxon>Viridiplantae</taxon>
        <taxon>Streptophyta</taxon>
        <taxon>Embryophyta</taxon>
        <taxon>Tracheophyta</taxon>
        <taxon>Spermatophyta</taxon>
        <taxon>Magnoliopsida</taxon>
        <taxon>eudicotyledons</taxon>
        <taxon>Gunneridae</taxon>
        <taxon>Pentapetalae</taxon>
        <taxon>asterids</taxon>
        <taxon>lamiids</taxon>
        <taxon>Lamiales</taxon>
        <taxon>Oleaceae</taxon>
        <taxon>Oleeae</taxon>
        <taxon>Fraxinus</taxon>
    </lineage>
</organism>
<evidence type="ECO:0000313" key="2">
    <source>
        <dbReference type="EMBL" id="CAI9759028.1"/>
    </source>
</evidence>
<evidence type="ECO:0000313" key="3">
    <source>
        <dbReference type="Proteomes" id="UP000834106"/>
    </source>
</evidence>
<dbReference type="InterPro" id="IPR043502">
    <property type="entry name" value="DNA/RNA_pol_sf"/>
</dbReference>
<keyword evidence="3" id="KW-1185">Reference proteome</keyword>
<dbReference type="PANTHER" id="PTHR11439">
    <property type="entry name" value="GAG-POL-RELATED RETROTRANSPOSON"/>
    <property type="match status" value="1"/>
</dbReference>
<sequence>MVSWLVIVEMQKDIEFEILKPTRLFPAEMLKLMRTLHGTRSFTKEGEEDKVYLLKKALYDLKQAPRSWYSRIDSHLSSLGFNKSVNEQTLYIKPVEEDLLIILLYIDDLLITGSNAALIDEIKDELKTDFEMTDLGEMKYFLGMEVNQTEDAQNSKLIKDDGAKKTEEKVYRSLVGCLLYLTATRPDLMFAINLLSRFSQEPSEIHFQVAKRVLSDWAGSANDMKSTSSYTFYNGSSLVCWNSIKQKMVAQSTAEAEYIEQLRQLIKQFG</sequence>
<proteinExistence type="predicted"/>
<protein>
    <recommendedName>
        <fullName evidence="1">Reverse transcriptase Ty1/copia-type domain-containing protein</fullName>
    </recommendedName>
</protein>
<reference evidence="2" key="1">
    <citation type="submission" date="2023-05" db="EMBL/GenBank/DDBJ databases">
        <authorList>
            <person name="Huff M."/>
        </authorList>
    </citation>
    <scope>NUCLEOTIDE SEQUENCE</scope>
</reference>
<dbReference type="PANTHER" id="PTHR11439:SF502">
    <property type="entry name" value="SECRETED RXLR EFFECTOR PROTEIN 161-LIKE"/>
    <property type="match status" value="1"/>
</dbReference>
<dbReference type="EMBL" id="OU503039">
    <property type="protein sequence ID" value="CAI9759028.1"/>
    <property type="molecule type" value="Genomic_DNA"/>
</dbReference>
<dbReference type="InterPro" id="IPR013103">
    <property type="entry name" value="RVT_2"/>
</dbReference>
<gene>
    <name evidence="2" type="ORF">FPE_LOCUS6458</name>
</gene>
<name>A0AAD2DNW8_9LAMI</name>
<dbReference type="CDD" id="cd09272">
    <property type="entry name" value="RNase_HI_RT_Ty1"/>
    <property type="match status" value="1"/>
</dbReference>
<evidence type="ECO:0000259" key="1">
    <source>
        <dbReference type="Pfam" id="PF07727"/>
    </source>
</evidence>
<accession>A0AAD2DNW8</accession>